<gene>
    <name evidence="2" type="ORF">SAMN05216417_1121</name>
</gene>
<name>A0A1I7HUL8_9PROT</name>
<proteinExistence type="predicted"/>
<accession>A0A1I7HUL8</accession>
<evidence type="ECO:0000256" key="1">
    <source>
        <dbReference type="SAM" id="Phobius"/>
    </source>
</evidence>
<reference evidence="3" key="1">
    <citation type="submission" date="2016-10" db="EMBL/GenBank/DDBJ databases">
        <authorList>
            <person name="Varghese N."/>
            <person name="Submissions S."/>
        </authorList>
    </citation>
    <scope>NUCLEOTIDE SEQUENCE [LARGE SCALE GENOMIC DNA]</scope>
    <source>
        <strain evidence="3">Nl14</strain>
    </source>
</reference>
<dbReference type="EMBL" id="FPBZ01000012">
    <property type="protein sequence ID" value="SFU64434.1"/>
    <property type="molecule type" value="Genomic_DNA"/>
</dbReference>
<dbReference type="Proteomes" id="UP000182649">
    <property type="component" value="Unassembled WGS sequence"/>
</dbReference>
<keyword evidence="1" id="KW-1133">Transmembrane helix</keyword>
<organism evidence="2 3">
    <name type="scientific">Nitrosospira multiformis</name>
    <dbReference type="NCBI Taxonomy" id="1231"/>
    <lineage>
        <taxon>Bacteria</taxon>
        <taxon>Pseudomonadati</taxon>
        <taxon>Pseudomonadota</taxon>
        <taxon>Betaproteobacteria</taxon>
        <taxon>Nitrosomonadales</taxon>
        <taxon>Nitrosomonadaceae</taxon>
        <taxon>Nitrosospira</taxon>
    </lineage>
</organism>
<protein>
    <submittedName>
        <fullName evidence="2">Uncharacterized protein</fullName>
    </submittedName>
</protein>
<keyword evidence="1" id="KW-0472">Membrane</keyword>
<feature type="transmembrane region" description="Helical" evidence="1">
    <location>
        <begin position="12"/>
        <end position="37"/>
    </location>
</feature>
<sequence length="41" mass="4432">MEYLTSDILTGLVGVTIIVGLAAYALDTLILWMATLFGDKE</sequence>
<dbReference type="RefSeq" id="WP_256210494.1">
    <property type="nucleotide sequence ID" value="NZ_FPBZ01000012.1"/>
</dbReference>
<evidence type="ECO:0000313" key="3">
    <source>
        <dbReference type="Proteomes" id="UP000182649"/>
    </source>
</evidence>
<evidence type="ECO:0000313" key="2">
    <source>
        <dbReference type="EMBL" id="SFU64434.1"/>
    </source>
</evidence>
<keyword evidence="1" id="KW-0812">Transmembrane</keyword>
<dbReference type="AlphaFoldDB" id="A0A1I7HUL8"/>